<proteinExistence type="predicted"/>
<reference evidence="2" key="1">
    <citation type="journal article" date="2020" name="Nature">
        <title>Giant virus diversity and host interactions through global metagenomics.</title>
        <authorList>
            <person name="Schulz F."/>
            <person name="Roux S."/>
            <person name="Paez-Espino D."/>
            <person name="Jungbluth S."/>
            <person name="Walsh D.A."/>
            <person name="Denef V.J."/>
            <person name="McMahon K.D."/>
            <person name="Konstantinidis K.T."/>
            <person name="Eloe-Fadrosh E.A."/>
            <person name="Kyrpides N.C."/>
            <person name="Woyke T."/>
        </authorList>
    </citation>
    <scope>NUCLEOTIDE SEQUENCE</scope>
    <source>
        <strain evidence="2">GVMAG-M-3300027963-21</strain>
    </source>
</reference>
<sequence>MDKIKDNTPDVVKDNIPEVVKRVFRYGIETVSETIPCQLINTITHASNITLLMYSVLYLCIIIMIGIFVYWDTIYKTAKKSSKCNNIAKIIDENVYTETPYVYTIIIINTKRIKKLSEYIIKITYDFNKMETRIEYGNTEGEDAIFQYRINDYKRVLEDIKALQQQQTDLDEATTAKDEVYRAEKKRITLELLELQNSDEGKKAIQLGKLQSDSKNKKEFYDSFDYNYIDLNTMKPDVIDDLSIKINSNTYKYYAVDKDYNMIQSYTTSELIKFTKGFSDNVNYPMSIIDYIIFSKIQRDKNVNI</sequence>
<keyword evidence="1" id="KW-1133">Transmembrane helix</keyword>
<feature type="transmembrane region" description="Helical" evidence="1">
    <location>
        <begin position="51"/>
        <end position="71"/>
    </location>
</feature>
<accession>A0A6C0LM07</accession>
<evidence type="ECO:0000313" key="2">
    <source>
        <dbReference type="EMBL" id="QHU31360.1"/>
    </source>
</evidence>
<protein>
    <submittedName>
        <fullName evidence="2">Uncharacterized protein</fullName>
    </submittedName>
</protein>
<keyword evidence="1" id="KW-0812">Transmembrane</keyword>
<dbReference type="AlphaFoldDB" id="A0A6C0LM07"/>
<dbReference type="EMBL" id="MN740526">
    <property type="protein sequence ID" value="QHU31360.1"/>
    <property type="molecule type" value="Genomic_DNA"/>
</dbReference>
<evidence type="ECO:0000256" key="1">
    <source>
        <dbReference type="SAM" id="Phobius"/>
    </source>
</evidence>
<name>A0A6C0LM07_9ZZZZ</name>
<keyword evidence="1" id="KW-0472">Membrane</keyword>
<organism evidence="2">
    <name type="scientific">viral metagenome</name>
    <dbReference type="NCBI Taxonomy" id="1070528"/>
    <lineage>
        <taxon>unclassified sequences</taxon>
        <taxon>metagenomes</taxon>
        <taxon>organismal metagenomes</taxon>
    </lineage>
</organism>